<protein>
    <submittedName>
        <fullName evidence="1">Uncharacterized protein</fullName>
    </submittedName>
</protein>
<proteinExistence type="predicted"/>
<gene>
    <name evidence="1" type="ORF">C8J48_2336</name>
</gene>
<evidence type="ECO:0000313" key="1">
    <source>
        <dbReference type="EMBL" id="PTM59706.1"/>
    </source>
</evidence>
<keyword evidence="2" id="KW-1185">Reference proteome</keyword>
<dbReference type="EMBL" id="PZZP01000001">
    <property type="protein sequence ID" value="PTM59706.1"/>
    <property type="molecule type" value="Genomic_DNA"/>
</dbReference>
<evidence type="ECO:0000313" key="2">
    <source>
        <dbReference type="Proteomes" id="UP000241639"/>
    </source>
</evidence>
<dbReference type="Proteomes" id="UP000241639">
    <property type="component" value="Unassembled WGS sequence"/>
</dbReference>
<name>A0A2T4ZCV2_9BACL</name>
<accession>A0A2T4ZCV2</accession>
<dbReference type="AlphaFoldDB" id="A0A2T4ZCV2"/>
<sequence length="176" mass="19605">MRIFPHGNVVNFQSSVREMTAPELETLIKRAMEQGSMITGCLNLEQSELVVYGQAIAIQLDEQSDQVILTTQTDDGTRHSIETVFSDLSISHEMHFDIEESEGKTLRYTVYYLTFTGDSAATSTEKTWFFANSETIAQPLDCVVEFWRQGGEAGRDADFSTSGCGIPPSFGKSIKR</sequence>
<dbReference type="RefSeq" id="WP_107726898.1">
    <property type="nucleotide sequence ID" value="NZ_PZZP01000001.1"/>
</dbReference>
<comment type="caution">
    <text evidence="1">The sequence shown here is derived from an EMBL/GenBank/DDBJ whole genome shotgun (WGS) entry which is preliminary data.</text>
</comment>
<reference evidence="1 2" key="1">
    <citation type="submission" date="2018-04" db="EMBL/GenBank/DDBJ databases">
        <title>Genomic Encyclopedia of Archaeal and Bacterial Type Strains, Phase II (KMG-II): from individual species to whole genera.</title>
        <authorList>
            <person name="Goeker M."/>
        </authorList>
    </citation>
    <scope>NUCLEOTIDE SEQUENCE [LARGE SCALE GENOMIC DNA]</scope>
    <source>
        <strain evidence="1 2">DSM 45169</strain>
    </source>
</reference>
<dbReference type="OrthoDB" id="2989126at2"/>
<organism evidence="1 2">
    <name type="scientific">Desmospora activa DSM 45169</name>
    <dbReference type="NCBI Taxonomy" id="1121389"/>
    <lineage>
        <taxon>Bacteria</taxon>
        <taxon>Bacillati</taxon>
        <taxon>Bacillota</taxon>
        <taxon>Bacilli</taxon>
        <taxon>Bacillales</taxon>
        <taxon>Thermoactinomycetaceae</taxon>
        <taxon>Desmospora</taxon>
    </lineage>
</organism>